<evidence type="ECO:0000256" key="1">
    <source>
        <dbReference type="SAM" id="MobiDB-lite"/>
    </source>
</evidence>
<feature type="region of interest" description="Disordered" evidence="1">
    <location>
        <begin position="35"/>
        <end position="78"/>
    </location>
</feature>
<protein>
    <submittedName>
        <fullName evidence="2">Uncharacterized protein</fullName>
    </submittedName>
</protein>
<feature type="compositionally biased region" description="Polar residues" evidence="1">
    <location>
        <begin position="41"/>
        <end position="54"/>
    </location>
</feature>
<sequence length="78" mass="8417">MSRNKSVKARFCQGKVSEKSGNFISSGLWQPLRGIRPQAPFASQPSCQISNMSRPTPTQGPPPQSGPQTNFFPGGRLA</sequence>
<reference evidence="2" key="1">
    <citation type="journal article" date="2019" name="bioRxiv">
        <title>The Genome of the Zebra Mussel, Dreissena polymorpha: A Resource for Invasive Species Research.</title>
        <authorList>
            <person name="McCartney M.A."/>
            <person name="Auch B."/>
            <person name="Kono T."/>
            <person name="Mallez S."/>
            <person name="Zhang Y."/>
            <person name="Obille A."/>
            <person name="Becker A."/>
            <person name="Abrahante J.E."/>
            <person name="Garbe J."/>
            <person name="Badalamenti J.P."/>
            <person name="Herman A."/>
            <person name="Mangelson H."/>
            <person name="Liachko I."/>
            <person name="Sullivan S."/>
            <person name="Sone E.D."/>
            <person name="Koren S."/>
            <person name="Silverstein K.A.T."/>
            <person name="Beckman K.B."/>
            <person name="Gohl D.M."/>
        </authorList>
    </citation>
    <scope>NUCLEOTIDE SEQUENCE</scope>
    <source>
        <strain evidence="2">Duluth1</strain>
        <tissue evidence="2">Whole animal</tissue>
    </source>
</reference>
<dbReference type="AlphaFoldDB" id="A0A9D4RJF2"/>
<comment type="caution">
    <text evidence="2">The sequence shown here is derived from an EMBL/GenBank/DDBJ whole genome shotgun (WGS) entry which is preliminary data.</text>
</comment>
<evidence type="ECO:0000313" key="2">
    <source>
        <dbReference type="EMBL" id="KAH3870569.1"/>
    </source>
</evidence>
<organism evidence="2 3">
    <name type="scientific">Dreissena polymorpha</name>
    <name type="common">Zebra mussel</name>
    <name type="synonym">Mytilus polymorpha</name>
    <dbReference type="NCBI Taxonomy" id="45954"/>
    <lineage>
        <taxon>Eukaryota</taxon>
        <taxon>Metazoa</taxon>
        <taxon>Spiralia</taxon>
        <taxon>Lophotrochozoa</taxon>
        <taxon>Mollusca</taxon>
        <taxon>Bivalvia</taxon>
        <taxon>Autobranchia</taxon>
        <taxon>Heteroconchia</taxon>
        <taxon>Euheterodonta</taxon>
        <taxon>Imparidentia</taxon>
        <taxon>Neoheterodontei</taxon>
        <taxon>Myida</taxon>
        <taxon>Dreissenoidea</taxon>
        <taxon>Dreissenidae</taxon>
        <taxon>Dreissena</taxon>
    </lineage>
</organism>
<accession>A0A9D4RJF2</accession>
<evidence type="ECO:0000313" key="3">
    <source>
        <dbReference type="Proteomes" id="UP000828390"/>
    </source>
</evidence>
<keyword evidence="3" id="KW-1185">Reference proteome</keyword>
<name>A0A9D4RJF2_DREPO</name>
<dbReference type="Proteomes" id="UP000828390">
    <property type="component" value="Unassembled WGS sequence"/>
</dbReference>
<reference evidence="2" key="2">
    <citation type="submission" date="2020-11" db="EMBL/GenBank/DDBJ databases">
        <authorList>
            <person name="McCartney M.A."/>
            <person name="Auch B."/>
            <person name="Kono T."/>
            <person name="Mallez S."/>
            <person name="Becker A."/>
            <person name="Gohl D.M."/>
            <person name="Silverstein K.A.T."/>
            <person name="Koren S."/>
            <person name="Bechman K.B."/>
            <person name="Herman A."/>
            <person name="Abrahante J.E."/>
            <person name="Garbe J."/>
        </authorList>
    </citation>
    <scope>NUCLEOTIDE SEQUENCE</scope>
    <source>
        <strain evidence="2">Duluth1</strain>
        <tissue evidence="2">Whole animal</tissue>
    </source>
</reference>
<proteinExistence type="predicted"/>
<dbReference type="EMBL" id="JAIWYP010000002">
    <property type="protein sequence ID" value="KAH3870569.1"/>
    <property type="molecule type" value="Genomic_DNA"/>
</dbReference>
<gene>
    <name evidence="2" type="ORF">DPMN_033757</name>
</gene>